<dbReference type="Proteomes" id="UP000627715">
    <property type="component" value="Unassembled WGS sequence"/>
</dbReference>
<dbReference type="InterPro" id="IPR019897">
    <property type="entry name" value="RidA_CS"/>
</dbReference>
<comment type="caution">
    <text evidence="2">The sequence shown here is derived from an EMBL/GenBank/DDBJ whole genome shotgun (WGS) entry which is preliminary data.</text>
</comment>
<dbReference type="OrthoDB" id="9803101at2"/>
<dbReference type="GO" id="GO:0005829">
    <property type="term" value="C:cytosol"/>
    <property type="evidence" value="ECO:0007669"/>
    <property type="project" value="TreeGrafter"/>
</dbReference>
<dbReference type="PANTHER" id="PTHR11803:SF39">
    <property type="entry name" value="2-IMINOBUTANOATE_2-IMINOPROPANOATE DEAMINASE"/>
    <property type="match status" value="1"/>
</dbReference>
<evidence type="ECO:0000313" key="2">
    <source>
        <dbReference type="EMBL" id="GGG58567.1"/>
    </source>
</evidence>
<dbReference type="CDD" id="cd00448">
    <property type="entry name" value="YjgF_YER057c_UK114_family"/>
    <property type="match status" value="1"/>
</dbReference>
<dbReference type="GO" id="GO:0019239">
    <property type="term" value="F:deaminase activity"/>
    <property type="evidence" value="ECO:0007669"/>
    <property type="project" value="TreeGrafter"/>
</dbReference>
<dbReference type="NCBIfam" id="TIGR00004">
    <property type="entry name" value="Rid family detoxifying hydrolase"/>
    <property type="match status" value="1"/>
</dbReference>
<keyword evidence="3" id="KW-1185">Reference proteome</keyword>
<gene>
    <name evidence="2" type="ORF">GCM10011403_14830</name>
</gene>
<dbReference type="AlphaFoldDB" id="A0A917LUQ2"/>
<name>A0A917LUQ2_9GAMM</name>
<dbReference type="InterPro" id="IPR006056">
    <property type="entry name" value="RidA"/>
</dbReference>
<proteinExistence type="inferred from homology"/>
<sequence length="128" mass="13715">MAKKEALHSDKAPKVIGPYSQAIKSGSMVFLSGQIPLDPISMELVSHDIAEQTRQVLDNLTAVANAAGGTLDDCVKLTIYLTDLNHFSVVNEVMETYFSSPFPARATVEVSALPRAAQVEIEAILQAG</sequence>
<dbReference type="InterPro" id="IPR035959">
    <property type="entry name" value="RutC-like_sf"/>
</dbReference>
<dbReference type="SUPFAM" id="SSF55298">
    <property type="entry name" value="YjgF-like"/>
    <property type="match status" value="1"/>
</dbReference>
<accession>A0A917LUQ2</accession>
<dbReference type="InterPro" id="IPR006175">
    <property type="entry name" value="YjgF/YER057c/UK114"/>
</dbReference>
<dbReference type="FunFam" id="3.30.1330.40:FF:000001">
    <property type="entry name" value="L-PSP family endoribonuclease"/>
    <property type="match status" value="1"/>
</dbReference>
<dbReference type="Pfam" id="PF01042">
    <property type="entry name" value="Ribonuc_L-PSP"/>
    <property type="match status" value="1"/>
</dbReference>
<dbReference type="RefSeq" id="WP_068811935.1">
    <property type="nucleotide sequence ID" value="NZ_BMIY01000006.1"/>
</dbReference>
<organism evidence="2 3">
    <name type="scientific">Pseudohongiella nitratireducens</name>
    <dbReference type="NCBI Taxonomy" id="1768907"/>
    <lineage>
        <taxon>Bacteria</taxon>
        <taxon>Pseudomonadati</taxon>
        <taxon>Pseudomonadota</taxon>
        <taxon>Gammaproteobacteria</taxon>
        <taxon>Pseudomonadales</taxon>
        <taxon>Pseudohongiellaceae</taxon>
        <taxon>Pseudohongiella</taxon>
    </lineage>
</organism>
<dbReference type="PROSITE" id="PS01094">
    <property type="entry name" value="UPF0076"/>
    <property type="match status" value="1"/>
</dbReference>
<evidence type="ECO:0000256" key="1">
    <source>
        <dbReference type="ARBA" id="ARBA00010552"/>
    </source>
</evidence>
<comment type="similarity">
    <text evidence="1">Belongs to the RutC family.</text>
</comment>
<reference evidence="2" key="1">
    <citation type="journal article" date="2014" name="Int. J. Syst. Evol. Microbiol.">
        <title>Complete genome sequence of Corynebacterium casei LMG S-19264T (=DSM 44701T), isolated from a smear-ripened cheese.</title>
        <authorList>
            <consortium name="US DOE Joint Genome Institute (JGI-PGF)"/>
            <person name="Walter F."/>
            <person name="Albersmeier A."/>
            <person name="Kalinowski J."/>
            <person name="Ruckert C."/>
        </authorList>
    </citation>
    <scope>NUCLEOTIDE SEQUENCE</scope>
    <source>
        <strain evidence="2">CGMCC 1.15425</strain>
    </source>
</reference>
<evidence type="ECO:0000313" key="3">
    <source>
        <dbReference type="Proteomes" id="UP000627715"/>
    </source>
</evidence>
<dbReference type="Gene3D" id="3.30.1330.40">
    <property type="entry name" value="RutC-like"/>
    <property type="match status" value="1"/>
</dbReference>
<dbReference type="PANTHER" id="PTHR11803">
    <property type="entry name" value="2-IMINOBUTANOATE/2-IMINOPROPANOATE DEAMINASE RIDA"/>
    <property type="match status" value="1"/>
</dbReference>
<reference evidence="2" key="2">
    <citation type="submission" date="2020-09" db="EMBL/GenBank/DDBJ databases">
        <authorList>
            <person name="Sun Q."/>
            <person name="Zhou Y."/>
        </authorList>
    </citation>
    <scope>NUCLEOTIDE SEQUENCE</scope>
    <source>
        <strain evidence="2">CGMCC 1.15425</strain>
    </source>
</reference>
<dbReference type="EMBL" id="BMIY01000006">
    <property type="protein sequence ID" value="GGG58567.1"/>
    <property type="molecule type" value="Genomic_DNA"/>
</dbReference>
<protein>
    <submittedName>
        <fullName evidence="2">Reactive intermediate/imine deaminase</fullName>
    </submittedName>
</protein>